<dbReference type="CDD" id="cd00563">
    <property type="entry name" value="Dtyr_deacylase"/>
    <property type="match status" value="1"/>
</dbReference>
<dbReference type="Pfam" id="PF02580">
    <property type="entry name" value="Tyr_Deacylase"/>
    <property type="match status" value="1"/>
</dbReference>
<dbReference type="InterPro" id="IPR023509">
    <property type="entry name" value="DTD-like_sf"/>
</dbReference>
<dbReference type="AlphaFoldDB" id="A0A1W1H550"/>
<dbReference type="STRING" id="1246637.MTBBW1_1040058"/>
<gene>
    <name evidence="2 3" type="primary">dtd</name>
    <name evidence="3" type="ORF">MTBBW1_1040058</name>
</gene>
<keyword evidence="2 3" id="KW-0378">Hydrolase</keyword>
<dbReference type="Gene3D" id="3.50.80.10">
    <property type="entry name" value="D-tyrosyl-tRNA(Tyr) deacylase"/>
    <property type="match status" value="1"/>
</dbReference>
<evidence type="ECO:0000256" key="2">
    <source>
        <dbReference type="HAMAP-Rule" id="MF_00518"/>
    </source>
</evidence>
<dbReference type="GO" id="GO:0043908">
    <property type="term" value="F:Ser(Gly)-tRNA(Ala) hydrolase activity"/>
    <property type="evidence" value="ECO:0007669"/>
    <property type="project" value="UniProtKB-UniRule"/>
</dbReference>
<comment type="subunit">
    <text evidence="2">Homodimer.</text>
</comment>
<proteinExistence type="inferred from homology"/>
<keyword evidence="4" id="KW-1185">Reference proteome</keyword>
<evidence type="ECO:0000313" key="4">
    <source>
        <dbReference type="Proteomes" id="UP000191931"/>
    </source>
</evidence>
<comment type="function">
    <text evidence="2">An aminoacyl-tRNA editing enzyme that deacylates mischarged D-aminoacyl-tRNAs. Also deacylates mischarged glycyl-tRNA(Ala), protecting cells against glycine mischarging by AlaRS. Acts via tRNA-based rather than protein-based catalysis; rejects L-amino acids rather than detecting D-amino acids in the active site. By recycling D-aminoacyl-tRNA to D-amino acids and free tRNA molecules, this enzyme counteracts the toxicity associated with the formation of D-aminoacyl-tRNA entities in vivo and helps enforce protein L-homochirality.</text>
</comment>
<dbReference type="FunFam" id="3.50.80.10:FF:000001">
    <property type="entry name" value="D-aminoacyl-tRNA deacylase"/>
    <property type="match status" value="1"/>
</dbReference>
<name>A0A1W1H550_9BACT</name>
<dbReference type="OrthoDB" id="9801395at2"/>
<comment type="domain">
    <text evidence="2">A Gly-cisPro motif from one monomer fits into the active site of the other monomer to allow specific chiral rejection of L-amino acids.</text>
</comment>
<dbReference type="NCBIfam" id="TIGR00256">
    <property type="entry name" value="D-aminoacyl-tRNA deacylase"/>
    <property type="match status" value="1"/>
</dbReference>
<reference evidence="3 4" key="1">
    <citation type="submission" date="2017-03" db="EMBL/GenBank/DDBJ databases">
        <authorList>
            <person name="Afonso C.L."/>
            <person name="Miller P.J."/>
            <person name="Scott M.A."/>
            <person name="Spackman E."/>
            <person name="Goraichik I."/>
            <person name="Dimitrov K.M."/>
            <person name="Suarez D.L."/>
            <person name="Swayne D.E."/>
        </authorList>
    </citation>
    <scope>NUCLEOTIDE SEQUENCE [LARGE SCALE GENOMIC DNA]</scope>
    <source>
        <strain evidence="3">PRJEB14757</strain>
    </source>
</reference>
<organism evidence="3 4">
    <name type="scientific">Desulfamplus magnetovallimortis</name>
    <dbReference type="NCBI Taxonomy" id="1246637"/>
    <lineage>
        <taxon>Bacteria</taxon>
        <taxon>Pseudomonadati</taxon>
        <taxon>Thermodesulfobacteriota</taxon>
        <taxon>Desulfobacteria</taxon>
        <taxon>Desulfobacterales</taxon>
        <taxon>Desulfobacteraceae</taxon>
        <taxon>Desulfamplus</taxon>
    </lineage>
</organism>
<dbReference type="GO" id="GO:0005737">
    <property type="term" value="C:cytoplasm"/>
    <property type="evidence" value="ECO:0007669"/>
    <property type="project" value="UniProtKB-SubCell"/>
</dbReference>
<keyword evidence="2" id="KW-0963">Cytoplasm</keyword>
<dbReference type="SUPFAM" id="SSF69500">
    <property type="entry name" value="DTD-like"/>
    <property type="match status" value="1"/>
</dbReference>
<sequence>MKAVLQRVTKASVSVADKITGTIDNGLVILLGVGHHDTESQASFLAEKIINLRIFEDENGKLNRSLLDVQGELLVISQFTLFGDCHKGRRPSFVNAAYPETAERLYEYFVQLTREKGIHTETGVFGAMMDVTLTNSGPVTLTLDTEELKPKHKNP</sequence>
<feature type="short sequence motif" description="Gly-cisPro motif, important for rejection of L-amino acids" evidence="2">
    <location>
        <begin position="137"/>
        <end position="138"/>
    </location>
</feature>
<dbReference type="GO" id="GO:0106026">
    <property type="term" value="F:Gly-tRNA(Ala) deacylase activity"/>
    <property type="evidence" value="ECO:0007669"/>
    <property type="project" value="UniProtKB-UniRule"/>
</dbReference>
<dbReference type="HAMAP" id="MF_00518">
    <property type="entry name" value="Deacylase_Dtd"/>
    <property type="match status" value="1"/>
</dbReference>
<keyword evidence="2" id="KW-0820">tRNA-binding</keyword>
<dbReference type="EC" id="3.1.1.-" evidence="2"/>
<dbReference type="GO" id="GO:0051500">
    <property type="term" value="F:D-tyrosyl-tRNA(Tyr) deacylase activity"/>
    <property type="evidence" value="ECO:0007669"/>
    <property type="project" value="TreeGrafter"/>
</dbReference>
<comment type="catalytic activity">
    <reaction evidence="2">
        <text>a D-aminoacyl-tRNA + H2O = a tRNA + a D-alpha-amino acid + H(+)</text>
        <dbReference type="Rhea" id="RHEA:13953"/>
        <dbReference type="Rhea" id="RHEA-COMP:10123"/>
        <dbReference type="Rhea" id="RHEA-COMP:10124"/>
        <dbReference type="ChEBI" id="CHEBI:15377"/>
        <dbReference type="ChEBI" id="CHEBI:15378"/>
        <dbReference type="ChEBI" id="CHEBI:59871"/>
        <dbReference type="ChEBI" id="CHEBI:78442"/>
        <dbReference type="ChEBI" id="CHEBI:79333"/>
        <dbReference type="EC" id="3.1.1.96"/>
    </reaction>
</comment>
<dbReference type="RefSeq" id="WP_080804057.1">
    <property type="nucleotide sequence ID" value="NZ_LT828545.1"/>
</dbReference>
<dbReference type="EMBL" id="FWEV01000007">
    <property type="protein sequence ID" value="SLM27601.1"/>
    <property type="molecule type" value="Genomic_DNA"/>
</dbReference>
<comment type="subcellular location">
    <subcellularLocation>
        <location evidence="2">Cytoplasm</location>
    </subcellularLocation>
</comment>
<dbReference type="PANTHER" id="PTHR10472">
    <property type="entry name" value="D-TYROSYL-TRNA TYR DEACYLASE"/>
    <property type="match status" value="1"/>
</dbReference>
<dbReference type="GO" id="GO:0000049">
    <property type="term" value="F:tRNA binding"/>
    <property type="evidence" value="ECO:0007669"/>
    <property type="project" value="UniProtKB-UniRule"/>
</dbReference>
<dbReference type="PANTHER" id="PTHR10472:SF5">
    <property type="entry name" value="D-AMINOACYL-TRNA DEACYLASE 1"/>
    <property type="match status" value="1"/>
</dbReference>
<dbReference type="Proteomes" id="UP000191931">
    <property type="component" value="Unassembled WGS sequence"/>
</dbReference>
<protein>
    <recommendedName>
        <fullName evidence="2">D-aminoacyl-tRNA deacylase</fullName>
        <shortName evidence="2">DTD</shortName>
        <ecNumber evidence="2">3.1.1.96</ecNumber>
    </recommendedName>
    <alternativeName>
        <fullName evidence="2">Gly-tRNA(Ala) deacylase</fullName>
        <ecNumber evidence="2">3.1.1.-</ecNumber>
    </alternativeName>
</protein>
<keyword evidence="2" id="KW-0694">RNA-binding</keyword>
<dbReference type="EC" id="3.1.1.96" evidence="2"/>
<dbReference type="GO" id="GO:0019478">
    <property type="term" value="P:D-amino acid catabolic process"/>
    <property type="evidence" value="ECO:0007669"/>
    <property type="project" value="UniProtKB-UniRule"/>
</dbReference>
<accession>A0A1W1H550</accession>
<dbReference type="InterPro" id="IPR003732">
    <property type="entry name" value="Daa-tRNA_deacyls_DTD"/>
</dbReference>
<evidence type="ECO:0000313" key="3">
    <source>
        <dbReference type="EMBL" id="SLM27601.1"/>
    </source>
</evidence>
<comment type="similarity">
    <text evidence="1 2">Belongs to the DTD family.</text>
</comment>
<evidence type="ECO:0000256" key="1">
    <source>
        <dbReference type="ARBA" id="ARBA00009673"/>
    </source>
</evidence>
<comment type="catalytic activity">
    <reaction evidence="2">
        <text>glycyl-tRNA(Ala) + H2O = tRNA(Ala) + glycine + H(+)</text>
        <dbReference type="Rhea" id="RHEA:53744"/>
        <dbReference type="Rhea" id="RHEA-COMP:9657"/>
        <dbReference type="Rhea" id="RHEA-COMP:13640"/>
        <dbReference type="ChEBI" id="CHEBI:15377"/>
        <dbReference type="ChEBI" id="CHEBI:15378"/>
        <dbReference type="ChEBI" id="CHEBI:57305"/>
        <dbReference type="ChEBI" id="CHEBI:78442"/>
        <dbReference type="ChEBI" id="CHEBI:78522"/>
    </reaction>
</comment>